<dbReference type="GO" id="GO:0043651">
    <property type="term" value="P:linoleic acid metabolic process"/>
    <property type="evidence" value="ECO:0007669"/>
    <property type="project" value="UniProtKB-ARBA"/>
</dbReference>
<reference evidence="10 11" key="1">
    <citation type="submission" date="2018-06" db="EMBL/GenBank/DDBJ databases">
        <title>Complete Genomes of Monosporascus.</title>
        <authorList>
            <person name="Robinson A.J."/>
            <person name="Natvig D.O."/>
        </authorList>
    </citation>
    <scope>NUCLEOTIDE SEQUENCE [LARGE SCALE GENOMIC DNA]</scope>
    <source>
        <strain evidence="10 11">CBS 110550</strain>
    </source>
</reference>
<protein>
    <recommendedName>
        <fullName evidence="4">Manganese lipoxygenase</fullName>
        <ecNumber evidence="3">1.13.11.45</ecNumber>
    </recommendedName>
</protein>
<dbReference type="AlphaFoldDB" id="A0A4Q4TPA1"/>
<evidence type="ECO:0000256" key="7">
    <source>
        <dbReference type="ARBA" id="ARBA00023002"/>
    </source>
</evidence>
<dbReference type="InterPro" id="IPR013819">
    <property type="entry name" value="LipOase_C"/>
</dbReference>
<keyword evidence="8" id="KW-0464">Manganese</keyword>
<keyword evidence="11" id="KW-1185">Reference proteome</keyword>
<evidence type="ECO:0000256" key="4">
    <source>
        <dbReference type="ARBA" id="ARBA00021175"/>
    </source>
</evidence>
<dbReference type="Proteomes" id="UP000293360">
    <property type="component" value="Unassembled WGS sequence"/>
</dbReference>
<keyword evidence="6" id="KW-0223">Dioxygenase</keyword>
<dbReference type="Gene3D" id="3.10.450.60">
    <property type="match status" value="1"/>
</dbReference>
<name>A0A4Q4TPA1_9PEZI</name>
<dbReference type="STRING" id="155417.A0A4Q4TPA1"/>
<dbReference type="GO" id="GO:0046872">
    <property type="term" value="F:metal ion binding"/>
    <property type="evidence" value="ECO:0007669"/>
    <property type="project" value="UniProtKB-KW"/>
</dbReference>
<organism evidence="10 11">
    <name type="scientific">Monosporascus ibericus</name>
    <dbReference type="NCBI Taxonomy" id="155417"/>
    <lineage>
        <taxon>Eukaryota</taxon>
        <taxon>Fungi</taxon>
        <taxon>Dikarya</taxon>
        <taxon>Ascomycota</taxon>
        <taxon>Pezizomycotina</taxon>
        <taxon>Sordariomycetes</taxon>
        <taxon>Xylariomycetidae</taxon>
        <taxon>Xylariales</taxon>
        <taxon>Xylariales incertae sedis</taxon>
        <taxon>Monosporascus</taxon>
    </lineage>
</organism>
<evidence type="ECO:0000256" key="2">
    <source>
        <dbReference type="ARBA" id="ARBA00001936"/>
    </source>
</evidence>
<comment type="caution">
    <text evidence="10">The sequence shown here is derived from an EMBL/GenBank/DDBJ whole genome shotgun (WGS) entry which is preliminary data.</text>
</comment>
<keyword evidence="5" id="KW-0479">Metal-binding</keyword>
<dbReference type="GO" id="GO:0034440">
    <property type="term" value="P:lipid oxidation"/>
    <property type="evidence" value="ECO:0007669"/>
    <property type="project" value="InterPro"/>
</dbReference>
<keyword evidence="7" id="KW-0560">Oxidoreductase</keyword>
<dbReference type="SUPFAM" id="SSF48484">
    <property type="entry name" value="Lipoxigenase"/>
    <property type="match status" value="1"/>
</dbReference>
<dbReference type="GO" id="GO:0050584">
    <property type="term" value="F:linoleate 11-lipoxygenase activity"/>
    <property type="evidence" value="ECO:0007669"/>
    <property type="project" value="UniProtKB-EC"/>
</dbReference>
<evidence type="ECO:0000313" key="11">
    <source>
        <dbReference type="Proteomes" id="UP000293360"/>
    </source>
</evidence>
<dbReference type="OrthoDB" id="407298at2759"/>
<evidence type="ECO:0000256" key="5">
    <source>
        <dbReference type="ARBA" id="ARBA00022723"/>
    </source>
</evidence>
<evidence type="ECO:0000256" key="3">
    <source>
        <dbReference type="ARBA" id="ARBA00013178"/>
    </source>
</evidence>
<proteinExistence type="predicted"/>
<evidence type="ECO:0000256" key="1">
    <source>
        <dbReference type="ARBA" id="ARBA00000366"/>
    </source>
</evidence>
<sequence length="443" mass="49986">MERLSTNPYAIRRLHPTADALPFQLDDETATALTGTRVTTLHKDGRLFFADHSYQKDYPRTEGKYVAGCQAYFYLDADSNQMLPLAIKTNVGSDLIYTPLDGENDWLLAKAMFNQNDLFHGQIYHLANSHAVAEIVHQAALRTMSGNHPILALLDRLMHQAYAIRPVGEAVLFNDGGVFDQSFAINNHGVRQFATEFYPLAGAFRSNYFEENLRRRGLIDSTYGPDLPHIPFYEDGSRIFPVIRRFVQSFVDAYYETDAMLALDWEIQAWIKEANGPAMVIDFPAAPLERVGILVDIITHIAWLGGVSHHVLNAGEPIATSGVLPLHPAALYAPPPEQKGVKDLLRFLPNEQKSVEHIALLARFNRPQVVQSQKTLLHMFNDKTLLERGRREVVFANERFMTDMREISEEISGKSFDEEGLCQGMPIVWKAMDPAQIPFFLSV</sequence>
<dbReference type="Gene3D" id="1.20.245.10">
    <property type="entry name" value="Lipoxygenase-1, Domain 5"/>
    <property type="match status" value="1"/>
</dbReference>
<dbReference type="EMBL" id="QJNU01000072">
    <property type="protein sequence ID" value="RYP08104.1"/>
    <property type="molecule type" value="Genomic_DNA"/>
</dbReference>
<dbReference type="PANTHER" id="PTHR11771">
    <property type="entry name" value="LIPOXYGENASE"/>
    <property type="match status" value="1"/>
</dbReference>
<feature type="domain" description="Lipoxygenase" evidence="9">
    <location>
        <begin position="1"/>
        <end position="443"/>
    </location>
</feature>
<dbReference type="InterPro" id="IPR000907">
    <property type="entry name" value="LipOase"/>
</dbReference>
<evidence type="ECO:0000313" key="10">
    <source>
        <dbReference type="EMBL" id="RYP08104.1"/>
    </source>
</evidence>
<evidence type="ECO:0000259" key="9">
    <source>
        <dbReference type="PROSITE" id="PS51393"/>
    </source>
</evidence>
<evidence type="ECO:0000256" key="6">
    <source>
        <dbReference type="ARBA" id="ARBA00022964"/>
    </source>
</evidence>
<accession>A0A4Q4TPA1</accession>
<dbReference type="PROSITE" id="PS51393">
    <property type="entry name" value="LIPOXYGENASE_3"/>
    <property type="match status" value="1"/>
</dbReference>
<comment type="catalytic activity">
    <reaction evidence="1">
        <text>(9Z,12Z)-octadecadienoate + O2 = (11S)-hydroperoxy-(9Z,12Z)-octadecadienoate</text>
        <dbReference type="Rhea" id="RHEA:18993"/>
        <dbReference type="ChEBI" id="CHEBI:15379"/>
        <dbReference type="ChEBI" id="CHEBI:30245"/>
        <dbReference type="ChEBI" id="CHEBI:57467"/>
        <dbReference type="EC" id="1.13.11.45"/>
    </reaction>
</comment>
<dbReference type="EC" id="1.13.11.45" evidence="3"/>
<dbReference type="Pfam" id="PF00305">
    <property type="entry name" value="Lipoxygenase"/>
    <property type="match status" value="1"/>
</dbReference>
<evidence type="ECO:0000256" key="8">
    <source>
        <dbReference type="ARBA" id="ARBA00023211"/>
    </source>
</evidence>
<gene>
    <name evidence="10" type="ORF">DL764_002087</name>
</gene>
<comment type="cofactor">
    <cofactor evidence="2">
        <name>Mn(2+)</name>
        <dbReference type="ChEBI" id="CHEBI:29035"/>
    </cofactor>
</comment>
<dbReference type="InterPro" id="IPR036226">
    <property type="entry name" value="LipOase_C_sf"/>
</dbReference>